<keyword evidence="1" id="KW-0677">Repeat</keyword>
<feature type="region of interest" description="Disordered" evidence="2">
    <location>
        <begin position="1302"/>
        <end position="1350"/>
    </location>
</feature>
<evidence type="ECO:0008006" key="7">
    <source>
        <dbReference type="Google" id="ProtNLM"/>
    </source>
</evidence>
<dbReference type="PRINTS" id="PR00394">
    <property type="entry name" value="RHSPROTEIN"/>
</dbReference>
<dbReference type="Pfam" id="PF25023">
    <property type="entry name" value="TEN_YD-shell"/>
    <property type="match status" value="1"/>
</dbReference>
<dbReference type="OrthoDB" id="5445630at2"/>
<dbReference type="NCBIfam" id="TIGR01643">
    <property type="entry name" value="YD_repeat_2x"/>
    <property type="match status" value="2"/>
</dbReference>
<dbReference type="CDD" id="cd14740">
    <property type="entry name" value="PAAR_4"/>
    <property type="match status" value="1"/>
</dbReference>
<dbReference type="InterPro" id="IPR045351">
    <property type="entry name" value="DUF6531"/>
</dbReference>
<evidence type="ECO:0000313" key="6">
    <source>
        <dbReference type="Proteomes" id="UP000289650"/>
    </source>
</evidence>
<organism evidence="5 6">
    <name type="scientific">Burkholderia stabilis</name>
    <dbReference type="NCBI Taxonomy" id="95485"/>
    <lineage>
        <taxon>Bacteria</taxon>
        <taxon>Pseudomonadati</taxon>
        <taxon>Pseudomonadota</taxon>
        <taxon>Betaproteobacteria</taxon>
        <taxon>Burkholderiales</taxon>
        <taxon>Burkholderiaceae</taxon>
        <taxon>Burkholderia</taxon>
        <taxon>Burkholderia cepacia complex</taxon>
    </lineage>
</organism>
<dbReference type="InterPro" id="IPR050708">
    <property type="entry name" value="T6SS_VgrG/RHS"/>
</dbReference>
<dbReference type="RefSeq" id="WP_129514920.1">
    <property type="nucleotide sequence ID" value="NZ_QWEX01000002.1"/>
</dbReference>
<dbReference type="Pfam" id="PF20148">
    <property type="entry name" value="DUF6531"/>
    <property type="match status" value="1"/>
</dbReference>
<dbReference type="Gene3D" id="2.180.10.10">
    <property type="entry name" value="RHS repeat-associated core"/>
    <property type="match status" value="2"/>
</dbReference>
<feature type="domain" description="DUF6531" evidence="3">
    <location>
        <begin position="339"/>
        <end position="412"/>
    </location>
</feature>
<comment type="caution">
    <text evidence="5">The sequence shown here is derived from an EMBL/GenBank/DDBJ whole genome shotgun (WGS) entry which is preliminary data.</text>
</comment>
<dbReference type="NCBIfam" id="TIGR03696">
    <property type="entry name" value="Rhs_assc_core"/>
    <property type="match status" value="1"/>
</dbReference>
<dbReference type="InterPro" id="IPR022385">
    <property type="entry name" value="Rhs_assc_core"/>
</dbReference>
<evidence type="ECO:0000256" key="2">
    <source>
        <dbReference type="SAM" id="MobiDB-lite"/>
    </source>
</evidence>
<feature type="region of interest" description="Disordered" evidence="2">
    <location>
        <begin position="1"/>
        <end position="26"/>
    </location>
</feature>
<dbReference type="Pfam" id="PF05593">
    <property type="entry name" value="RHS_repeat"/>
    <property type="match status" value="1"/>
</dbReference>
<evidence type="ECO:0000256" key="1">
    <source>
        <dbReference type="ARBA" id="ARBA00022737"/>
    </source>
</evidence>
<dbReference type="InterPro" id="IPR056823">
    <property type="entry name" value="TEN-like_YD-shell"/>
</dbReference>
<dbReference type="EMBL" id="QWEX01000002">
    <property type="protein sequence ID" value="RXV67258.1"/>
    <property type="molecule type" value="Genomic_DNA"/>
</dbReference>
<protein>
    <recommendedName>
        <fullName evidence="7">Type IV secretion protein Rhs</fullName>
    </recommendedName>
</protein>
<dbReference type="PANTHER" id="PTHR32305:SF15">
    <property type="entry name" value="PROTEIN RHSA-RELATED"/>
    <property type="match status" value="1"/>
</dbReference>
<evidence type="ECO:0000259" key="4">
    <source>
        <dbReference type="Pfam" id="PF25023"/>
    </source>
</evidence>
<sequence>MSESEPRFTRASDSSESHTTQSEAKADTACDALLGTVKSTLDPFKETFSSKGSTLHHLSEAVSSLASLQGMPSQLLNTGIAQIPLLDKVPGMPAATIGVPHLGTPHAHSHPPSNGFPLPSSGMTIGAGCLSVLIGGIPAARVLDIGFAPTCGGLTPYFDIQTGSSNTFIGGMRAARMGIDMTRHCNPMGHVGKSGGEAASAAEKSEEVASEAAQVSGRAKLLGGAGKAWSVGNAAIGPASGMATAASDVKHHEALAAAMTAAQTAADLAFMMLSNLMGKDPGIEPSMGTLLMGDPTVLIGGFPLPDSQMMWHGAKHGIGKKVRSRVAKRPQELKSECRGEPISAVTGEVKNDFSDYETDEAMPFKWGRHYSSSWRDRAGPLGYGFRHTWQHELQLLRTRAIYTDPQGTAYTFGRGADGRYGGCCQGYVLEQLDGRQFIVWHDVQGAVEFEQISATDGTPCCIGHVCNRVRSRLHWHANGYLEKIEQVDERGHVRRIVQFDHDRCGRILSVVLTNLDGRRTPIARYEYDTECCLVTYRNALNAVSANEYDPQRRIVRLINANGYSFFYRYDTEGRCIESSGQDGMWHVKFQYQPGRTIVTEGDGGKWSVHYNDVGTITRIVDPYGGAIEYALAFDGRITEEIDSGGRVLRWLYNARERNTGRVDQFGNVWPIKDEAPNLPNPLSHKIPGSSLGLQWGWVSKGDFSEMALLPPELEESARQAVTPPPPRFDKSEKRHDVAGQLIQHTDVHGNVERFVYDAAGNLVCRHDGDGSEYRYTLASWNLHGSTRDPLGHTVQYRYASRRKVSAIVDANGNESTYAYDLKNRISQVVRDGMLLENYAYDKGDRLVEKRDGADNVLLRFEVGENGFHSKRILSSGETYIYEYDTRGNVTKASTDQVEITRTFESSGRRTSDKRNDTGVEHAYLDDRLARTTYFKRFDIYYECAADGEILIRTPEGGTHRMHRGADGRILMQLANGTNVVYAFDSQGRCTGRMTWLDERVKAPRTVQYEYSATGELRRVTDSERGTVAYQYDATHRLTGETRDGWPVRRFEYDAAGNLLSTYTLRWMRYTDGNRLSSASSGEFRYNHRNHLAEEIVGIDRRITYHYNSMDQLVKVEWGGQLQTWAAEYDGLCRRVTKVIGTARTEYYWDGDRLAAEIAPNGQIRIYVYANETALLPFMFIDYPSVSASPNEGHAYFTFVNQVGMPEWIENGDRRLVWRAADIDPYGTVFVASGNSIEYDLRWPGHWLDREINLHYNRFRFYSPVLGRYLQSDPMGQAGGINLYAYPSNPVVSVDVLGLSDSHAASEPTEASESIGTGDPVIASPGEHRTAPQGPRSMRPAHKGERWIENAEYPPRTKKAWDECHFVVETMDNMRGNDNRPKYSKSKMPTVHVFLHEDGTVSVGISGDTFDPGEFQRELDNAERGKYTIGRKDNDDADWINFKKKISKFGNGNHRGACAEPGAAHAASKNPSPIIGMATIWRGNKDNPYPTGRWGRSREINPCDTCAHSANIKVYMKHAMNKYLEGE</sequence>
<dbReference type="InterPro" id="IPR006530">
    <property type="entry name" value="YD"/>
</dbReference>
<reference evidence="5 6" key="1">
    <citation type="submission" date="2018-08" db="EMBL/GenBank/DDBJ databases">
        <title>Mountain-cultivated ginseng endophyte, Burkholderia stabilis and its activity against ginseng root rot disease.</title>
        <authorList>
            <person name="Tapan Kumar M."/>
            <person name="Bae H."/>
            <person name="Shanmugam G."/>
            <person name="Jeon J."/>
        </authorList>
    </citation>
    <scope>NUCLEOTIDE SEQUENCE [LARGE SCALE GENOMIC DNA]</scope>
    <source>
        <strain evidence="5 6">EB159</strain>
    </source>
</reference>
<accession>A0A4Q2AD49</accession>
<gene>
    <name evidence="5" type="ORF">D1006_18370</name>
</gene>
<feature type="domain" description="Teneurin-like YD-shell" evidence="4">
    <location>
        <begin position="984"/>
        <end position="1272"/>
    </location>
</feature>
<dbReference type="Proteomes" id="UP000289650">
    <property type="component" value="Unassembled WGS sequence"/>
</dbReference>
<dbReference type="InterPro" id="IPR031325">
    <property type="entry name" value="RHS_repeat"/>
</dbReference>
<proteinExistence type="predicted"/>
<evidence type="ECO:0000259" key="3">
    <source>
        <dbReference type="Pfam" id="PF20148"/>
    </source>
</evidence>
<dbReference type="Pfam" id="PF05488">
    <property type="entry name" value="PAAR_motif"/>
    <property type="match status" value="1"/>
</dbReference>
<dbReference type="PANTHER" id="PTHR32305">
    <property type="match status" value="1"/>
</dbReference>
<name>A0A4Q2AD49_9BURK</name>
<evidence type="ECO:0000313" key="5">
    <source>
        <dbReference type="EMBL" id="RXV67258.1"/>
    </source>
</evidence>
<dbReference type="InterPro" id="IPR008727">
    <property type="entry name" value="PAAR_motif"/>
</dbReference>
<feature type="compositionally biased region" description="Basic and acidic residues" evidence="2">
    <location>
        <begin position="1"/>
        <end position="16"/>
    </location>
</feature>